<proteinExistence type="predicted"/>
<gene>
    <name evidence="2" type="ORF">Thini_0672</name>
</gene>
<protein>
    <recommendedName>
        <fullName evidence="1">DUF927 domain-containing protein</fullName>
    </recommendedName>
</protein>
<organism evidence="2 3">
    <name type="scientific">Thiothrix nivea (strain ATCC 35100 / DSM 5205 / JP2)</name>
    <dbReference type="NCBI Taxonomy" id="870187"/>
    <lineage>
        <taxon>Bacteria</taxon>
        <taxon>Pseudomonadati</taxon>
        <taxon>Pseudomonadota</taxon>
        <taxon>Gammaproteobacteria</taxon>
        <taxon>Thiotrichales</taxon>
        <taxon>Thiotrichaceae</taxon>
        <taxon>Thiothrix</taxon>
    </lineage>
</organism>
<name>A0A656HDQ1_THINJ</name>
<dbReference type="Pfam" id="PF06048">
    <property type="entry name" value="DUF927"/>
    <property type="match status" value="1"/>
</dbReference>
<sequence length="562" mass="62218">MKHDGVYYAGKSKEGDLLPEKRICSHLKVLARTRDPQQSEWGVLLEWRDYDNHIHKWAMPLELLRGDSADIVGELLRRGLDIPYGKKNKVVEYIQSSAPYKRITCTDKTGWHNHVYVTPEHVYGDEDSNFIYQSGAAGIQSGFSTAGTLNGWRENVARYAQGNSRLVFSISMAFAGSLVGLANIESGGVHFSGGSKDGKTTVLLAAASVFGHPDTYKRTYRATANALEGVASLHNDGFLPLDELKQCTPKEAGEVVYMLANGQDKARMKDHGGLRALKTWRLLFLSTGEISLVDYLKSAGIQSYAGQEVRLANIPADAGKGYKILENLHGFQSVTDFFTHMHKAIRRHHGTAGAAWLETITSEQETIRENLPDLISQFVADVLPNNNSTQADTVAKRAALVAIAGELATKHGLTGWQAGEATAAAKRCFRDWLAEFGTGDREDLRILDTVRAFIERNGDKFMNHEEGRELSEGSELVRDLVGFHRLAGSEGREYLILASQIERVVEGFNVKQAVKALLKHNWISKTETDSRGYTVASVRVTLPRFGRTRCYFLNLNAADTDV</sequence>
<dbReference type="AlphaFoldDB" id="A0A656HDQ1"/>
<dbReference type="InterPro" id="IPR009270">
    <property type="entry name" value="DUF927"/>
</dbReference>
<accession>A0A656HDQ1</accession>
<dbReference type="Proteomes" id="UP000005317">
    <property type="component" value="Unassembled WGS sequence"/>
</dbReference>
<dbReference type="RefSeq" id="WP_002707263.1">
    <property type="nucleotide sequence ID" value="NZ_JH651384.1"/>
</dbReference>
<evidence type="ECO:0000259" key="1">
    <source>
        <dbReference type="Pfam" id="PF06048"/>
    </source>
</evidence>
<dbReference type="OrthoDB" id="784829at2"/>
<keyword evidence="3" id="KW-1185">Reference proteome</keyword>
<reference evidence="3" key="1">
    <citation type="journal article" date="2011" name="Stand. Genomic Sci.">
        <title>Genome sequence of the filamentous, gliding Thiothrix nivea neotype strain (JP2(T)).</title>
        <authorList>
            <person name="Lapidus A."/>
            <person name="Nolan M."/>
            <person name="Lucas S."/>
            <person name="Glavina Del Rio T."/>
            <person name="Tice H."/>
            <person name="Cheng J.F."/>
            <person name="Tapia R."/>
            <person name="Han C."/>
            <person name="Goodwin L."/>
            <person name="Pitluck S."/>
            <person name="Liolios K."/>
            <person name="Pagani I."/>
            <person name="Ivanova N."/>
            <person name="Huntemann M."/>
            <person name="Mavromatis K."/>
            <person name="Mikhailova N."/>
            <person name="Pati A."/>
            <person name="Chen A."/>
            <person name="Palaniappan K."/>
            <person name="Land M."/>
            <person name="Brambilla E.M."/>
            <person name="Rohde M."/>
            <person name="Abt B."/>
            <person name="Verbarg S."/>
            <person name="Goker M."/>
            <person name="Bristow J."/>
            <person name="Eisen J.A."/>
            <person name="Markowitz V."/>
            <person name="Hugenholtz P."/>
            <person name="Kyrpides N.C."/>
            <person name="Klenk H.P."/>
            <person name="Woyke T."/>
        </authorList>
    </citation>
    <scope>NUCLEOTIDE SEQUENCE [LARGE SCALE GENOMIC DNA]</scope>
    <source>
        <strain evidence="3">ATCC 35100 / DSM 5205 / JP2</strain>
    </source>
</reference>
<feature type="domain" description="DUF927" evidence="1">
    <location>
        <begin position="2"/>
        <end position="277"/>
    </location>
</feature>
<dbReference type="EMBL" id="JH651384">
    <property type="protein sequence ID" value="EIJ33309.1"/>
    <property type="molecule type" value="Genomic_DNA"/>
</dbReference>
<evidence type="ECO:0000313" key="2">
    <source>
        <dbReference type="EMBL" id="EIJ33309.1"/>
    </source>
</evidence>
<evidence type="ECO:0000313" key="3">
    <source>
        <dbReference type="Proteomes" id="UP000005317"/>
    </source>
</evidence>